<evidence type="ECO:0000259" key="5">
    <source>
        <dbReference type="PROSITE" id="PS50931"/>
    </source>
</evidence>
<dbReference type="RefSeq" id="WP_025422281.1">
    <property type="nucleotide sequence ID" value="NZ_CP006569.1"/>
</dbReference>
<dbReference type="KEGG" id="sod:Sant_2101"/>
<evidence type="ECO:0000256" key="4">
    <source>
        <dbReference type="ARBA" id="ARBA00023163"/>
    </source>
</evidence>
<gene>
    <name evidence="6" type="ORF">Sant_2101</name>
</gene>
<name>W0HTQ9_9GAMM</name>
<dbReference type="GO" id="GO:0043565">
    <property type="term" value="F:sequence-specific DNA binding"/>
    <property type="evidence" value="ECO:0007669"/>
    <property type="project" value="TreeGrafter"/>
</dbReference>
<proteinExistence type="inferred from homology"/>
<dbReference type="PANTHER" id="PTHR30427">
    <property type="entry name" value="TRANSCRIPTIONAL ACTIVATOR PROTEIN LYSR"/>
    <property type="match status" value="1"/>
</dbReference>
<evidence type="ECO:0000313" key="6">
    <source>
        <dbReference type="EMBL" id="AHF77149.1"/>
    </source>
</evidence>
<evidence type="ECO:0000256" key="1">
    <source>
        <dbReference type="ARBA" id="ARBA00009437"/>
    </source>
</evidence>
<dbReference type="InterPro" id="IPR005119">
    <property type="entry name" value="LysR_subst-bd"/>
</dbReference>
<dbReference type="SUPFAM" id="SSF46785">
    <property type="entry name" value="Winged helix' DNA-binding domain"/>
    <property type="match status" value="1"/>
</dbReference>
<dbReference type="PRINTS" id="PR00039">
    <property type="entry name" value="HTHLYSR"/>
</dbReference>
<evidence type="ECO:0000256" key="2">
    <source>
        <dbReference type="ARBA" id="ARBA00023015"/>
    </source>
</evidence>
<reference evidence="6 7" key="1">
    <citation type="journal article" date="2014" name="Genome Biol. Evol.">
        <title>Genome degeneration and adaptation in a nascent stage of symbiosis.</title>
        <authorList>
            <person name="Oakeson K.F."/>
            <person name="Gil R."/>
            <person name="Clayton A.L."/>
            <person name="Dunn D.M."/>
            <person name="von Niederhausern A.C."/>
            <person name="Hamil C."/>
            <person name="Aoyagi A."/>
            <person name="Duval B."/>
            <person name="Baca A."/>
            <person name="Silva F.J."/>
            <person name="Vallier A."/>
            <person name="Jackson D.G."/>
            <person name="Latorre A."/>
            <person name="Weiss R.B."/>
            <person name="Heddi A."/>
            <person name="Moya A."/>
            <person name="Dale C."/>
        </authorList>
    </citation>
    <scope>NUCLEOTIDE SEQUENCE [LARGE SCALE GENOMIC DNA]</scope>
    <source>
        <strain evidence="6 7">HS1</strain>
    </source>
</reference>
<feature type="domain" description="HTH lysR-type" evidence="5">
    <location>
        <begin position="1"/>
        <end position="58"/>
    </location>
</feature>
<accession>W0HTQ9</accession>
<dbReference type="PATRIC" id="fig|1239307.3.peg.2323"/>
<dbReference type="Proteomes" id="UP000019028">
    <property type="component" value="Chromosome"/>
</dbReference>
<dbReference type="GO" id="GO:0009089">
    <property type="term" value="P:lysine biosynthetic process via diaminopimelate"/>
    <property type="evidence" value="ECO:0007669"/>
    <property type="project" value="TreeGrafter"/>
</dbReference>
<dbReference type="HOGENOM" id="CLU_039613_6_3_6"/>
<dbReference type="PROSITE" id="PS50931">
    <property type="entry name" value="HTH_LYSR"/>
    <property type="match status" value="1"/>
</dbReference>
<dbReference type="SUPFAM" id="SSF53850">
    <property type="entry name" value="Periplasmic binding protein-like II"/>
    <property type="match status" value="1"/>
</dbReference>
<dbReference type="Pfam" id="PF03466">
    <property type="entry name" value="LysR_substrate"/>
    <property type="match status" value="1"/>
</dbReference>
<organism evidence="6 7">
    <name type="scientific">Sodalis praecaptivus</name>
    <dbReference type="NCBI Taxonomy" id="1239307"/>
    <lineage>
        <taxon>Bacteria</taxon>
        <taxon>Pseudomonadati</taxon>
        <taxon>Pseudomonadota</taxon>
        <taxon>Gammaproteobacteria</taxon>
        <taxon>Enterobacterales</taxon>
        <taxon>Bruguierivoracaceae</taxon>
        <taxon>Sodalis</taxon>
    </lineage>
</organism>
<dbReference type="AlphaFoldDB" id="W0HTQ9"/>
<dbReference type="InterPro" id="IPR036388">
    <property type="entry name" value="WH-like_DNA-bd_sf"/>
</dbReference>
<dbReference type="GO" id="GO:0003700">
    <property type="term" value="F:DNA-binding transcription factor activity"/>
    <property type="evidence" value="ECO:0007669"/>
    <property type="project" value="InterPro"/>
</dbReference>
<dbReference type="InterPro" id="IPR000847">
    <property type="entry name" value="LysR_HTH_N"/>
</dbReference>
<dbReference type="OrthoDB" id="6624490at2"/>
<evidence type="ECO:0000256" key="3">
    <source>
        <dbReference type="ARBA" id="ARBA00023125"/>
    </source>
</evidence>
<keyword evidence="7" id="KW-1185">Reference proteome</keyword>
<keyword evidence="2" id="KW-0805">Transcription regulation</keyword>
<keyword evidence="3" id="KW-0238">DNA-binding</keyword>
<protein>
    <submittedName>
        <fullName evidence="6">LysR family transcriptional regulator</fullName>
    </submittedName>
</protein>
<dbReference type="PANTHER" id="PTHR30427:SF1">
    <property type="entry name" value="TRANSCRIPTIONAL ACTIVATOR PROTEIN LYSR"/>
    <property type="match status" value="1"/>
</dbReference>
<keyword evidence="4" id="KW-0804">Transcription</keyword>
<dbReference type="EMBL" id="CP006569">
    <property type="protein sequence ID" value="AHF77149.1"/>
    <property type="molecule type" value="Genomic_DNA"/>
</dbReference>
<dbReference type="InterPro" id="IPR036390">
    <property type="entry name" value="WH_DNA-bd_sf"/>
</dbReference>
<evidence type="ECO:0000313" key="7">
    <source>
        <dbReference type="Proteomes" id="UP000019028"/>
    </source>
</evidence>
<dbReference type="Gene3D" id="3.40.190.290">
    <property type="match status" value="1"/>
</dbReference>
<comment type="similarity">
    <text evidence="1">Belongs to the LysR transcriptional regulatory family.</text>
</comment>
<dbReference type="GO" id="GO:0010628">
    <property type="term" value="P:positive regulation of gene expression"/>
    <property type="evidence" value="ECO:0007669"/>
    <property type="project" value="TreeGrafter"/>
</dbReference>
<dbReference type="Gene3D" id="1.10.10.10">
    <property type="entry name" value="Winged helix-like DNA-binding domain superfamily/Winged helix DNA-binding domain"/>
    <property type="match status" value="1"/>
</dbReference>
<dbReference type="Pfam" id="PF00126">
    <property type="entry name" value="HTH_1"/>
    <property type="match status" value="1"/>
</dbReference>
<sequence length="297" mass="32806">MRLRHIEIIHAIMASGSISGAARRLNVSQPNISRVLAHAEQQLGFALFDRRPSGLQPTSRAQRMMPEIDQLYLQLQRIDQLAQRLRAPEQLRIGAAHAIGQSLMAQVLLDYRRQAEPLPADVELVTGHHDTLCQDLLADRLDLALTFGQSLAPRLTAEVLYQADMVALVPPSVTVAAPVSLAWLCEHHLLMMQPQDPLGRVLHQTLRAQGLRSCGTLQIKTYSVIADMVLAGGGVGIVDTFTARRYAQQLQVVKIQGALPFEVQLLMTASHAADPAVLLMRSIIRRRLEQWVDAQAA</sequence>